<dbReference type="EMBL" id="BSXG01000205">
    <property type="protein sequence ID" value="GME31305.1"/>
    <property type="molecule type" value="Genomic_DNA"/>
</dbReference>
<gene>
    <name evidence="1" type="primary">g11398</name>
    <name evidence="1" type="ORF">NpPPO83_00011398</name>
</gene>
<keyword evidence="2" id="KW-1185">Reference proteome</keyword>
<comment type="caution">
    <text evidence="1">The sequence shown here is derived from an EMBL/GenBank/DDBJ whole genome shotgun (WGS) entry which is preliminary data.</text>
</comment>
<protein>
    <submittedName>
        <fullName evidence="1">Pyridoxal-phosphate dependent enzyme</fullName>
    </submittedName>
</protein>
<reference evidence="1" key="1">
    <citation type="submission" date="2024-09" db="EMBL/GenBank/DDBJ databases">
        <title>Draft Genome Sequences of Neofusicoccum parvum.</title>
        <authorList>
            <person name="Ashida A."/>
            <person name="Camagna M."/>
            <person name="Tanaka A."/>
            <person name="Takemoto D."/>
        </authorList>
    </citation>
    <scope>NUCLEOTIDE SEQUENCE</scope>
    <source>
        <strain evidence="1">PPO83</strain>
    </source>
</reference>
<evidence type="ECO:0000313" key="1">
    <source>
        <dbReference type="EMBL" id="GME31305.1"/>
    </source>
</evidence>
<evidence type="ECO:0000313" key="2">
    <source>
        <dbReference type="Proteomes" id="UP001165186"/>
    </source>
</evidence>
<dbReference type="Proteomes" id="UP001165186">
    <property type="component" value="Unassembled WGS sequence"/>
</dbReference>
<accession>A0ACB5S945</accession>
<sequence>MVKIAVSGGSSGIGRAIVEVLQSHPQHTVFILSRKPQNQCPDIPGVSAIQVDYYDVDGLKDTLEKHQINTVISATSINGSADGQAQLNLIKASEKSSTTKRFIPSEWALDSETVDSAHADEPYVKFKTAAIEELRKTDLQWTRFAVGFLSDYYGPPHLKSYMTPYAFVLDVAGKTAGIPGTGNEPITLTYTFDIAAFVAAMMEVPDWPETSCVIGDTTTWNECVKHAEEALGATFNVSYDSVEKLQSFQITELPCHVPVYAHYPKVDLQKLFAIFGIWNVKGILEVQAEGSLNEKFPEIKTKSMKEILQSWRLN</sequence>
<organism evidence="1 2">
    <name type="scientific">Neofusicoccum parvum</name>
    <dbReference type="NCBI Taxonomy" id="310453"/>
    <lineage>
        <taxon>Eukaryota</taxon>
        <taxon>Fungi</taxon>
        <taxon>Dikarya</taxon>
        <taxon>Ascomycota</taxon>
        <taxon>Pezizomycotina</taxon>
        <taxon>Dothideomycetes</taxon>
        <taxon>Dothideomycetes incertae sedis</taxon>
        <taxon>Botryosphaeriales</taxon>
        <taxon>Botryosphaeriaceae</taxon>
        <taxon>Neofusicoccum</taxon>
    </lineage>
</organism>
<proteinExistence type="predicted"/>
<name>A0ACB5S945_9PEZI</name>